<comment type="caution">
    <text evidence="2">The sequence shown here is derived from an EMBL/GenBank/DDBJ whole genome shotgun (WGS) entry which is preliminary data.</text>
</comment>
<dbReference type="Proteomes" id="UP001271007">
    <property type="component" value="Unassembled WGS sequence"/>
</dbReference>
<feature type="compositionally biased region" description="Polar residues" evidence="1">
    <location>
        <begin position="47"/>
        <end position="58"/>
    </location>
</feature>
<feature type="region of interest" description="Disordered" evidence="1">
    <location>
        <begin position="1"/>
        <end position="94"/>
    </location>
</feature>
<evidence type="ECO:0000256" key="1">
    <source>
        <dbReference type="SAM" id="MobiDB-lite"/>
    </source>
</evidence>
<feature type="compositionally biased region" description="Pro residues" evidence="1">
    <location>
        <begin position="74"/>
        <end position="90"/>
    </location>
</feature>
<organism evidence="2 3">
    <name type="scientific">Extremus antarcticus</name>
    <dbReference type="NCBI Taxonomy" id="702011"/>
    <lineage>
        <taxon>Eukaryota</taxon>
        <taxon>Fungi</taxon>
        <taxon>Dikarya</taxon>
        <taxon>Ascomycota</taxon>
        <taxon>Pezizomycotina</taxon>
        <taxon>Dothideomycetes</taxon>
        <taxon>Dothideomycetidae</taxon>
        <taxon>Mycosphaerellales</taxon>
        <taxon>Extremaceae</taxon>
        <taxon>Extremus</taxon>
    </lineage>
</organism>
<dbReference type="AlphaFoldDB" id="A0AAJ0G7M0"/>
<sequence>MPGRTHAGKLYDPQPALSENAESLSGGRRSPMAEPVPRPVSDPTDGIYTNSACSSTEPANPVQPPDTPTHQTTSPPPTPPSRYGTPPPTADPSRPIIKRAFERFTPPWGDWPDSFGLYTDPIFPMPSTTLFTGNEEHDFCESVAEWFDWQHGVERREGDEVVKRLWKEREKDKVEYWLQYGAVPGTEVWERKGVGR</sequence>
<keyword evidence="3" id="KW-1185">Reference proteome</keyword>
<protein>
    <submittedName>
        <fullName evidence="2">Uncharacterized protein</fullName>
    </submittedName>
</protein>
<name>A0AAJ0G7M0_9PEZI</name>
<proteinExistence type="predicted"/>
<dbReference type="EMBL" id="JAWDJX010000022">
    <property type="protein sequence ID" value="KAK3052223.1"/>
    <property type="molecule type" value="Genomic_DNA"/>
</dbReference>
<gene>
    <name evidence="2" type="ORF">LTR09_006815</name>
</gene>
<reference evidence="2" key="1">
    <citation type="submission" date="2023-04" db="EMBL/GenBank/DDBJ databases">
        <title>Black Yeasts Isolated from many extreme environments.</title>
        <authorList>
            <person name="Coleine C."/>
            <person name="Stajich J.E."/>
            <person name="Selbmann L."/>
        </authorList>
    </citation>
    <scope>NUCLEOTIDE SEQUENCE</scope>
    <source>
        <strain evidence="2">CCFEE 5312</strain>
    </source>
</reference>
<evidence type="ECO:0000313" key="3">
    <source>
        <dbReference type="Proteomes" id="UP001271007"/>
    </source>
</evidence>
<evidence type="ECO:0000313" key="2">
    <source>
        <dbReference type="EMBL" id="KAK3052223.1"/>
    </source>
</evidence>
<accession>A0AAJ0G7M0</accession>